<dbReference type="OrthoDB" id="10021397at2759"/>
<name>A0A8K0VWK2_9PLEO</name>
<dbReference type="PANTHER" id="PTHR23501:SF12">
    <property type="entry name" value="MAJOR FACILITATOR SUPERFAMILY (MFS) PROFILE DOMAIN-CONTAINING PROTEIN-RELATED"/>
    <property type="match status" value="1"/>
</dbReference>
<keyword evidence="11" id="KW-1185">Reference proteome</keyword>
<feature type="domain" description="Major facilitator superfamily (MFS) profile" evidence="9">
    <location>
        <begin position="57"/>
        <end position="555"/>
    </location>
</feature>
<dbReference type="Proteomes" id="UP000813461">
    <property type="component" value="Unassembled WGS sequence"/>
</dbReference>
<evidence type="ECO:0000259" key="9">
    <source>
        <dbReference type="PROSITE" id="PS50850"/>
    </source>
</evidence>
<comment type="subcellular location">
    <subcellularLocation>
        <location evidence="1">Membrane</location>
        <topology evidence="1">Multi-pass membrane protein</topology>
    </subcellularLocation>
</comment>
<keyword evidence="6 8" id="KW-0472">Membrane</keyword>
<evidence type="ECO:0000256" key="2">
    <source>
        <dbReference type="ARBA" id="ARBA00007520"/>
    </source>
</evidence>
<dbReference type="SUPFAM" id="SSF103473">
    <property type="entry name" value="MFS general substrate transporter"/>
    <property type="match status" value="1"/>
</dbReference>
<feature type="transmembrane region" description="Helical" evidence="8">
    <location>
        <begin position="528"/>
        <end position="549"/>
    </location>
</feature>
<accession>A0A8K0VWK2</accession>
<dbReference type="PROSITE" id="PS50850">
    <property type="entry name" value="MFS"/>
    <property type="match status" value="1"/>
</dbReference>
<keyword evidence="5 8" id="KW-1133">Transmembrane helix</keyword>
<feature type="transmembrane region" description="Helical" evidence="8">
    <location>
        <begin position="92"/>
        <end position="115"/>
    </location>
</feature>
<feature type="region of interest" description="Disordered" evidence="7">
    <location>
        <begin position="1"/>
        <end position="39"/>
    </location>
</feature>
<dbReference type="Gene3D" id="1.20.1250.20">
    <property type="entry name" value="MFS general substrate transporter like domains"/>
    <property type="match status" value="1"/>
</dbReference>
<feature type="transmembrane region" description="Helical" evidence="8">
    <location>
        <begin position="251"/>
        <end position="277"/>
    </location>
</feature>
<evidence type="ECO:0000256" key="3">
    <source>
        <dbReference type="ARBA" id="ARBA00022448"/>
    </source>
</evidence>
<feature type="transmembrane region" description="Helical" evidence="8">
    <location>
        <begin position="211"/>
        <end position="230"/>
    </location>
</feature>
<evidence type="ECO:0000256" key="1">
    <source>
        <dbReference type="ARBA" id="ARBA00004141"/>
    </source>
</evidence>
<feature type="transmembrane region" description="Helical" evidence="8">
    <location>
        <begin position="323"/>
        <end position="343"/>
    </location>
</feature>
<dbReference type="GO" id="GO:0022857">
    <property type="term" value="F:transmembrane transporter activity"/>
    <property type="evidence" value="ECO:0007669"/>
    <property type="project" value="InterPro"/>
</dbReference>
<dbReference type="Pfam" id="PF07690">
    <property type="entry name" value="MFS_1"/>
    <property type="match status" value="1"/>
</dbReference>
<reference evidence="10" key="1">
    <citation type="journal article" date="2021" name="Nat. Commun.">
        <title>Genetic determinants of endophytism in the Arabidopsis root mycobiome.</title>
        <authorList>
            <person name="Mesny F."/>
            <person name="Miyauchi S."/>
            <person name="Thiergart T."/>
            <person name="Pickel B."/>
            <person name="Atanasova L."/>
            <person name="Karlsson M."/>
            <person name="Huettel B."/>
            <person name="Barry K.W."/>
            <person name="Haridas S."/>
            <person name="Chen C."/>
            <person name="Bauer D."/>
            <person name="Andreopoulos W."/>
            <person name="Pangilinan J."/>
            <person name="LaButti K."/>
            <person name="Riley R."/>
            <person name="Lipzen A."/>
            <person name="Clum A."/>
            <person name="Drula E."/>
            <person name="Henrissat B."/>
            <person name="Kohler A."/>
            <person name="Grigoriev I.V."/>
            <person name="Martin F.M."/>
            <person name="Hacquard S."/>
        </authorList>
    </citation>
    <scope>NUCLEOTIDE SEQUENCE</scope>
    <source>
        <strain evidence="10">MPI-SDFR-AT-0120</strain>
    </source>
</reference>
<evidence type="ECO:0000313" key="10">
    <source>
        <dbReference type="EMBL" id="KAH7083853.1"/>
    </source>
</evidence>
<dbReference type="GO" id="GO:0005886">
    <property type="term" value="C:plasma membrane"/>
    <property type="evidence" value="ECO:0007669"/>
    <property type="project" value="TreeGrafter"/>
</dbReference>
<evidence type="ECO:0000256" key="4">
    <source>
        <dbReference type="ARBA" id="ARBA00022692"/>
    </source>
</evidence>
<comment type="caution">
    <text evidence="10">The sequence shown here is derived from an EMBL/GenBank/DDBJ whole genome shotgun (WGS) entry which is preliminary data.</text>
</comment>
<dbReference type="InterPro" id="IPR020846">
    <property type="entry name" value="MFS_dom"/>
</dbReference>
<organism evidence="10 11">
    <name type="scientific">Paraphoma chrysanthemicola</name>
    <dbReference type="NCBI Taxonomy" id="798071"/>
    <lineage>
        <taxon>Eukaryota</taxon>
        <taxon>Fungi</taxon>
        <taxon>Dikarya</taxon>
        <taxon>Ascomycota</taxon>
        <taxon>Pezizomycotina</taxon>
        <taxon>Dothideomycetes</taxon>
        <taxon>Pleosporomycetidae</taxon>
        <taxon>Pleosporales</taxon>
        <taxon>Pleosporineae</taxon>
        <taxon>Phaeosphaeriaceae</taxon>
        <taxon>Paraphoma</taxon>
    </lineage>
</organism>
<evidence type="ECO:0000256" key="5">
    <source>
        <dbReference type="ARBA" id="ARBA00022989"/>
    </source>
</evidence>
<dbReference type="InterPro" id="IPR036259">
    <property type="entry name" value="MFS_trans_sf"/>
</dbReference>
<sequence length="572" mass="61739">MSEHNLKSTTQCTTLAPSDDRSDPKHVAGSGDGSSIAPAASQTLPPSKYNTLQWLLIVFAVYSSAFLYGLDTTIVSVVQGPVVSRFGHVEKLGWLGIGFPLGSVATIAAWAKAYAIFDTKWLYIASLVHFVAGSALCGGAKSMDALIVGRVWAGAGGAGMYLGQLNIWSQNTTLEKRSLYISGGGIVWGVGCILGPIIGGAFADSSASWRWAFYVNLVLFGLFSPVYLFSLHSHVPRPDELLLKRIKELDWVGIVLNAAMYVCFVLSFAIGGTIWAWSDGRTIGSIVAMAITVALFGMQQKFCIFTTKSARIFPLQFLRSRTFVLLFIAQSSIMTSLAIPIYYIPLFFQFTRAETAVESAVRLLPFVIVNIVVVFLNGALLPKFRYYVPWYIAACSFITVGGALFFATLKESTSTATIYGFSVLLAIGVGLAQQCAYSIATAKVPDQVADAIGFINNAQVGSVVIALTFTSLIFQNVGFNHVKSALAGLDFSSEEIRGALGGAKSRVFDEGVLSEVARTGVERGIVDAIRWSFFPVLLAGVIGLVASALMKWENVFDQGTDTSRQQETREKY</sequence>
<comment type="similarity">
    <text evidence="2">Belongs to the major facilitator superfamily. TCR/Tet family.</text>
</comment>
<evidence type="ECO:0000256" key="6">
    <source>
        <dbReference type="ARBA" id="ARBA00023136"/>
    </source>
</evidence>
<evidence type="ECO:0000313" key="11">
    <source>
        <dbReference type="Proteomes" id="UP000813461"/>
    </source>
</evidence>
<feature type="transmembrane region" description="Helical" evidence="8">
    <location>
        <begin position="52"/>
        <end position="71"/>
    </location>
</feature>
<dbReference type="InterPro" id="IPR011701">
    <property type="entry name" value="MFS"/>
</dbReference>
<gene>
    <name evidence="10" type="ORF">FB567DRAFT_93336</name>
</gene>
<protein>
    <submittedName>
        <fullName evidence="10">Major facilitator superfamily domain-containing protein</fullName>
    </submittedName>
</protein>
<feature type="transmembrane region" description="Helical" evidence="8">
    <location>
        <begin position="388"/>
        <end position="406"/>
    </location>
</feature>
<feature type="transmembrane region" description="Helical" evidence="8">
    <location>
        <begin position="179"/>
        <end position="199"/>
    </location>
</feature>
<evidence type="ECO:0000256" key="8">
    <source>
        <dbReference type="SAM" id="Phobius"/>
    </source>
</evidence>
<dbReference type="AlphaFoldDB" id="A0A8K0VWK2"/>
<keyword evidence="4 8" id="KW-0812">Transmembrane</keyword>
<dbReference type="PANTHER" id="PTHR23501">
    <property type="entry name" value="MAJOR FACILITATOR SUPERFAMILY"/>
    <property type="match status" value="1"/>
</dbReference>
<keyword evidence="3" id="KW-0813">Transport</keyword>
<feature type="transmembrane region" description="Helical" evidence="8">
    <location>
        <begin position="418"/>
        <end position="439"/>
    </location>
</feature>
<feature type="transmembrane region" description="Helical" evidence="8">
    <location>
        <begin position="451"/>
        <end position="474"/>
    </location>
</feature>
<feature type="transmembrane region" description="Helical" evidence="8">
    <location>
        <begin position="283"/>
        <end position="302"/>
    </location>
</feature>
<feature type="transmembrane region" description="Helical" evidence="8">
    <location>
        <begin position="121"/>
        <end position="140"/>
    </location>
</feature>
<proteinExistence type="inferred from homology"/>
<feature type="compositionally biased region" description="Polar residues" evidence="7">
    <location>
        <begin position="7"/>
        <end position="16"/>
    </location>
</feature>
<dbReference type="EMBL" id="JAGMVJ010000013">
    <property type="protein sequence ID" value="KAH7083853.1"/>
    <property type="molecule type" value="Genomic_DNA"/>
</dbReference>
<feature type="transmembrane region" description="Helical" evidence="8">
    <location>
        <begin position="363"/>
        <end position="381"/>
    </location>
</feature>
<evidence type="ECO:0000256" key="7">
    <source>
        <dbReference type="SAM" id="MobiDB-lite"/>
    </source>
</evidence>